<dbReference type="STRING" id="4955.A0A1G4M831"/>
<proteinExistence type="inferred from homology"/>
<sequence length="169" mass="20414">MLSKREQAFFYWYFIIHIPITVLIDSSVILPDRFQYTRRLVDWHIVQNNDFLLYEKPLWLKCFVWVEVVAQLPAFFWFAVKIKQLWAMQEHKSKRDKAEVHKHKATLSRWLKVYGWNASLTTLVCIYAIWIRGYYPSVPFISMTTRDKLQLIGLYVPYLLLPLYLVFFA</sequence>
<evidence type="ECO:0000256" key="2">
    <source>
        <dbReference type="ARBA" id="ARBA00009096"/>
    </source>
</evidence>
<dbReference type="GO" id="GO:0005789">
    <property type="term" value="C:endoplasmic reticulum membrane"/>
    <property type="evidence" value="ECO:0007669"/>
    <property type="project" value="UniProtKB-SubCell"/>
</dbReference>
<comment type="subcellular location">
    <subcellularLocation>
        <location evidence="1">Endoplasmic reticulum membrane</location>
        <topology evidence="1">Multi-pass membrane protein</topology>
    </subcellularLocation>
</comment>
<dbReference type="OMA" id="EFKDPMV"/>
<keyword evidence="5 7" id="KW-1133">Transmembrane helix</keyword>
<evidence type="ECO:0000256" key="4">
    <source>
        <dbReference type="ARBA" id="ARBA00022824"/>
    </source>
</evidence>
<evidence type="ECO:0000256" key="3">
    <source>
        <dbReference type="ARBA" id="ARBA00022692"/>
    </source>
</evidence>
<feature type="transmembrane region" description="Helical" evidence="7">
    <location>
        <begin position="9"/>
        <end position="30"/>
    </location>
</feature>
<reference evidence="10" key="1">
    <citation type="submission" date="2016-03" db="EMBL/GenBank/DDBJ databases">
        <authorList>
            <person name="Devillers H."/>
        </authorList>
    </citation>
    <scope>NUCLEOTIDE SEQUENCE [LARGE SCALE GENOMIC DNA]</scope>
</reference>
<accession>A0A1G4M831</accession>
<evidence type="ECO:0000313" key="10">
    <source>
        <dbReference type="Proteomes" id="UP000190831"/>
    </source>
</evidence>
<feature type="transmembrane region" description="Helical" evidence="7">
    <location>
        <begin position="58"/>
        <end position="80"/>
    </location>
</feature>
<keyword evidence="6 7" id="KW-0472">Membrane</keyword>
<evidence type="ECO:0000256" key="7">
    <source>
        <dbReference type="PIRNR" id="PIRNR031032"/>
    </source>
</evidence>
<dbReference type="InterPro" id="IPR016964">
    <property type="entry name" value="Sigma2_recept"/>
</dbReference>
<evidence type="ECO:0000256" key="6">
    <source>
        <dbReference type="ARBA" id="ARBA00023136"/>
    </source>
</evidence>
<comment type="similarity">
    <text evidence="2">Belongs to the TMEM97/sigma-2 receptor family.</text>
</comment>
<organism evidence="9 10">
    <name type="scientific">Lachancea fermentati</name>
    <name type="common">Zygosaccharomyces fermentati</name>
    <dbReference type="NCBI Taxonomy" id="4955"/>
    <lineage>
        <taxon>Eukaryota</taxon>
        <taxon>Fungi</taxon>
        <taxon>Dikarya</taxon>
        <taxon>Ascomycota</taxon>
        <taxon>Saccharomycotina</taxon>
        <taxon>Saccharomycetes</taxon>
        <taxon>Saccharomycetales</taxon>
        <taxon>Saccharomycetaceae</taxon>
        <taxon>Lachancea</taxon>
    </lineage>
</organism>
<feature type="transmembrane region" description="Helical" evidence="7">
    <location>
        <begin position="151"/>
        <end position="168"/>
    </location>
</feature>
<evidence type="ECO:0000313" key="9">
    <source>
        <dbReference type="EMBL" id="SCV99964.1"/>
    </source>
</evidence>
<feature type="domain" description="EXPERA" evidence="8">
    <location>
        <begin position="5"/>
        <end position="166"/>
    </location>
</feature>
<evidence type="ECO:0000256" key="1">
    <source>
        <dbReference type="ARBA" id="ARBA00004477"/>
    </source>
</evidence>
<dbReference type="OrthoDB" id="433124at2759"/>
<protein>
    <recommendedName>
        <fullName evidence="7">Efficient mitochondria targeting-associated protein 19</fullName>
    </recommendedName>
</protein>
<dbReference type="EMBL" id="LT598489">
    <property type="protein sequence ID" value="SCV99964.1"/>
    <property type="molecule type" value="Genomic_DNA"/>
</dbReference>
<evidence type="ECO:0000259" key="8">
    <source>
        <dbReference type="PROSITE" id="PS51751"/>
    </source>
</evidence>
<dbReference type="PROSITE" id="PS51751">
    <property type="entry name" value="EXPERA"/>
    <property type="match status" value="1"/>
</dbReference>
<dbReference type="Pfam" id="PF05241">
    <property type="entry name" value="EBP"/>
    <property type="match status" value="1"/>
</dbReference>
<dbReference type="Proteomes" id="UP000190831">
    <property type="component" value="Chromosome B"/>
</dbReference>
<dbReference type="PANTHER" id="PTHR31204:SF1">
    <property type="entry name" value="SIGMA INTRACELLULAR RECEPTOR 2"/>
    <property type="match status" value="1"/>
</dbReference>
<dbReference type="InterPro" id="IPR033118">
    <property type="entry name" value="EXPERA"/>
</dbReference>
<dbReference type="PANTHER" id="PTHR31204">
    <property type="entry name" value="SIGMA INTRACELLULAR RECEPTOR 2"/>
    <property type="match status" value="1"/>
</dbReference>
<gene>
    <name evidence="9" type="ORF">LAFE_0B06414G</name>
</gene>
<evidence type="ECO:0000256" key="5">
    <source>
        <dbReference type="ARBA" id="ARBA00022989"/>
    </source>
</evidence>
<keyword evidence="3 7" id="KW-0812">Transmembrane</keyword>
<dbReference type="InterPro" id="IPR051987">
    <property type="entry name" value="Sigma-2_receptor-like"/>
</dbReference>
<keyword evidence="4 7" id="KW-0256">Endoplasmic reticulum</keyword>
<keyword evidence="10" id="KW-1185">Reference proteome</keyword>
<dbReference type="PIRSF" id="PIRSF031032">
    <property type="entry name" value="TMP_97_prd"/>
    <property type="match status" value="1"/>
</dbReference>
<feature type="transmembrane region" description="Helical" evidence="7">
    <location>
        <begin position="113"/>
        <end position="131"/>
    </location>
</feature>
<name>A0A1G4M831_LACFM</name>
<dbReference type="AlphaFoldDB" id="A0A1G4M831"/>